<dbReference type="InterPro" id="IPR051859">
    <property type="entry name" value="DCAF"/>
</dbReference>
<evidence type="ECO:0000313" key="5">
    <source>
        <dbReference type="EMBL" id="WIA20922.1"/>
    </source>
</evidence>
<dbReference type="SUPFAM" id="SSF50978">
    <property type="entry name" value="WD40 repeat-like"/>
    <property type="match status" value="1"/>
</dbReference>
<keyword evidence="6" id="KW-1185">Reference proteome</keyword>
<protein>
    <recommendedName>
        <fullName evidence="7">WD40 repeat-like protein</fullName>
    </recommendedName>
</protein>
<proteinExistence type="predicted"/>
<keyword evidence="2" id="KW-0677">Repeat</keyword>
<feature type="repeat" description="WD" evidence="3">
    <location>
        <begin position="351"/>
        <end position="392"/>
    </location>
</feature>
<dbReference type="InterPro" id="IPR001680">
    <property type="entry name" value="WD40_rpt"/>
</dbReference>
<evidence type="ECO:0000256" key="3">
    <source>
        <dbReference type="PROSITE-ProRule" id="PRU00221"/>
    </source>
</evidence>
<evidence type="ECO:0000313" key="6">
    <source>
        <dbReference type="Proteomes" id="UP001244341"/>
    </source>
</evidence>
<dbReference type="EMBL" id="CP126219">
    <property type="protein sequence ID" value="WIA20922.1"/>
    <property type="molecule type" value="Genomic_DNA"/>
</dbReference>
<feature type="region of interest" description="Disordered" evidence="4">
    <location>
        <begin position="1"/>
        <end position="117"/>
    </location>
</feature>
<feature type="compositionally biased region" description="Low complexity" evidence="4">
    <location>
        <begin position="1"/>
        <end position="15"/>
    </location>
</feature>
<reference evidence="5 6" key="1">
    <citation type="submission" date="2023-05" db="EMBL/GenBank/DDBJ databases">
        <title>A 100% complete, gapless, phased diploid assembly of the Scenedesmus obliquus UTEX 3031 genome.</title>
        <authorList>
            <person name="Biondi T.C."/>
            <person name="Hanschen E.R."/>
            <person name="Kwon T."/>
            <person name="Eng W."/>
            <person name="Kruse C.P.S."/>
            <person name="Koehler S.I."/>
            <person name="Kunde Y."/>
            <person name="Gleasner C.D."/>
            <person name="You Mak K.T."/>
            <person name="Polle J."/>
            <person name="Hovde B.T."/>
            <person name="Starkenburg S.R."/>
        </authorList>
    </citation>
    <scope>NUCLEOTIDE SEQUENCE [LARGE SCALE GENOMIC DNA]</scope>
    <source>
        <strain evidence="5 6">DOE0152z</strain>
    </source>
</reference>
<organism evidence="5 6">
    <name type="scientific">Tetradesmus obliquus</name>
    <name type="common">Green alga</name>
    <name type="synonym">Acutodesmus obliquus</name>
    <dbReference type="NCBI Taxonomy" id="3088"/>
    <lineage>
        <taxon>Eukaryota</taxon>
        <taxon>Viridiplantae</taxon>
        <taxon>Chlorophyta</taxon>
        <taxon>core chlorophytes</taxon>
        <taxon>Chlorophyceae</taxon>
        <taxon>CS clade</taxon>
        <taxon>Sphaeropleales</taxon>
        <taxon>Scenedesmaceae</taxon>
        <taxon>Tetradesmus</taxon>
    </lineage>
</organism>
<dbReference type="PROSITE" id="PS50294">
    <property type="entry name" value="WD_REPEATS_REGION"/>
    <property type="match status" value="1"/>
</dbReference>
<dbReference type="Proteomes" id="UP001244341">
    <property type="component" value="Chromosome 12b"/>
</dbReference>
<name>A0ABY8UI47_TETOB</name>
<sequence>MSGRRLSARLRALAGTGSGSADQDTEMHEGSAAAPMGAEEEQAPMIGPQPPPAAAAAADADSSDADEDEEAESSDDDDDDEDDDDDDDDDDEDADDWEEEATEAAGEGDEAEEEDEPAFMRSHVLRLLFGGGGRGRRVPPDLQKLPVPIVPLQGDLAAQLNAAASAHDVGQWGPIWACLDSSFDSSQAPLLLMKRELSLGRQQGFSRQQQRHMCCHRALPLHPSKVRDSMRSRAYIGQYSASGDFYIAAFQDRRVRLYDTQRDWQLRKDVTTRMTRWTITDTCLSPDQRLLVYASISPVAFVVHVGSSGGQVESLANITELHEPLALDGSMAPGAGNNRAAFEGDEEYDSWRGRDFGIWSIAWSPQGGQLIAGTNDNSVYVYDIESKHCLARLTGHGNDVNAVAYLQGDGSDASSAAAASPHLLVSGSDDHMVRLWDTRVRDRAGGNSRKPQGVLVGHTEGITHLCPKGDGHHLISNSKDQSIKLWDVRKALSQAEATQQARQRPQIPHWDYRWEEYPAAGYNVVHPGDVALMTYRGHAVLQTLIRAYFSPAHSTGQRYVYAGSAEGVINAWDVVSGKPVAQFEYHRALVRDCSWHPYEPEMTSVSWDGRVVSWAVSPPHGKPLAGDRGDVGRYY</sequence>
<dbReference type="PANTHER" id="PTHR19847">
    <property type="entry name" value="DDB1- AND CUL4-ASSOCIATED FACTOR 11"/>
    <property type="match status" value="1"/>
</dbReference>
<dbReference type="Pfam" id="PF00400">
    <property type="entry name" value="WD40"/>
    <property type="match status" value="4"/>
</dbReference>
<evidence type="ECO:0008006" key="7">
    <source>
        <dbReference type="Google" id="ProtNLM"/>
    </source>
</evidence>
<dbReference type="InterPro" id="IPR019775">
    <property type="entry name" value="WD40_repeat_CS"/>
</dbReference>
<dbReference type="PRINTS" id="PR00320">
    <property type="entry name" value="GPROTEINBRPT"/>
</dbReference>
<dbReference type="InterPro" id="IPR036322">
    <property type="entry name" value="WD40_repeat_dom_sf"/>
</dbReference>
<feature type="compositionally biased region" description="Acidic residues" evidence="4">
    <location>
        <begin position="61"/>
        <end position="117"/>
    </location>
</feature>
<dbReference type="PANTHER" id="PTHR19847:SF7">
    <property type="entry name" value="DDB1- AND CUL4-ASSOCIATED FACTOR 11"/>
    <property type="match status" value="1"/>
</dbReference>
<dbReference type="InterPro" id="IPR020472">
    <property type="entry name" value="WD40_PAC1"/>
</dbReference>
<dbReference type="InterPro" id="IPR015943">
    <property type="entry name" value="WD40/YVTN_repeat-like_dom_sf"/>
</dbReference>
<dbReference type="SMART" id="SM00320">
    <property type="entry name" value="WD40"/>
    <property type="match status" value="6"/>
</dbReference>
<keyword evidence="1 3" id="KW-0853">WD repeat</keyword>
<dbReference type="Gene3D" id="2.130.10.10">
    <property type="entry name" value="YVTN repeat-like/Quinoprotein amine dehydrogenase"/>
    <property type="match status" value="3"/>
</dbReference>
<evidence type="ECO:0000256" key="2">
    <source>
        <dbReference type="ARBA" id="ARBA00022737"/>
    </source>
</evidence>
<dbReference type="PROSITE" id="PS50082">
    <property type="entry name" value="WD_REPEATS_2"/>
    <property type="match status" value="3"/>
</dbReference>
<dbReference type="PROSITE" id="PS00678">
    <property type="entry name" value="WD_REPEATS_1"/>
    <property type="match status" value="1"/>
</dbReference>
<evidence type="ECO:0000256" key="4">
    <source>
        <dbReference type="SAM" id="MobiDB-lite"/>
    </source>
</evidence>
<feature type="repeat" description="WD" evidence="3">
    <location>
        <begin position="455"/>
        <end position="496"/>
    </location>
</feature>
<accession>A0ABY8UI47</accession>
<feature type="repeat" description="WD" evidence="3">
    <location>
        <begin position="423"/>
        <end position="439"/>
    </location>
</feature>
<evidence type="ECO:0000256" key="1">
    <source>
        <dbReference type="ARBA" id="ARBA00022574"/>
    </source>
</evidence>
<gene>
    <name evidence="5" type="ORF">OEZ85_005264</name>
</gene>